<dbReference type="InterPro" id="IPR000232">
    <property type="entry name" value="HSF_DNA-bd"/>
</dbReference>
<evidence type="ECO:0000313" key="8">
    <source>
        <dbReference type="Proteomes" id="UP000070444"/>
    </source>
</evidence>
<evidence type="ECO:0000259" key="6">
    <source>
        <dbReference type="SMART" id="SM00415"/>
    </source>
</evidence>
<dbReference type="SUPFAM" id="SSF46785">
    <property type="entry name" value="Winged helix' DNA-binding domain"/>
    <property type="match status" value="1"/>
</dbReference>
<dbReference type="GO" id="GO:0005634">
    <property type="term" value="C:nucleus"/>
    <property type="evidence" value="ECO:0007669"/>
    <property type="project" value="UniProtKB-SubCell"/>
</dbReference>
<keyword evidence="3" id="KW-0539">Nucleus</keyword>
<name>A0A137PIT1_CONC2</name>
<comment type="subcellular location">
    <subcellularLocation>
        <location evidence="1">Nucleus</location>
    </subcellularLocation>
</comment>
<dbReference type="InterPro" id="IPR036390">
    <property type="entry name" value="WH_DNA-bd_sf"/>
</dbReference>
<keyword evidence="2" id="KW-0238">DNA-binding</keyword>
<evidence type="ECO:0000256" key="3">
    <source>
        <dbReference type="ARBA" id="ARBA00023242"/>
    </source>
</evidence>
<evidence type="ECO:0000256" key="5">
    <source>
        <dbReference type="SAM" id="Coils"/>
    </source>
</evidence>
<gene>
    <name evidence="7" type="ORF">CONCODRAFT_1973</name>
</gene>
<dbReference type="InterPro" id="IPR036388">
    <property type="entry name" value="WH-like_DNA-bd_sf"/>
</dbReference>
<dbReference type="Gene3D" id="1.10.10.10">
    <property type="entry name" value="Winged helix-like DNA-binding domain superfamily/Winged helix DNA-binding domain"/>
    <property type="match status" value="1"/>
</dbReference>
<feature type="coiled-coil region" evidence="5">
    <location>
        <begin position="217"/>
        <end position="244"/>
    </location>
</feature>
<evidence type="ECO:0000256" key="2">
    <source>
        <dbReference type="ARBA" id="ARBA00023125"/>
    </source>
</evidence>
<sequence>MYYYQSNGYIVESPDAIVDEHQWPSCLISNSIDEGMDINPLMLTPRSDYSTPSHSSQYTIQYSKPQQQTSRASNLESLLEHLMINNLPNMFLKRLHYILTYEILPSHIYWNSDQTSFTIRFETELVHKYLPQLFQFFSISSVVKLLTNYGFTKTKKQKQSIQNYDFQHPQFLPSDPTLIDSILLESPNLDPYGEFIDNFVNQFNYCKLNEYSLKFEINTLEEANLGLKNELEQMRGDIEQLNSVLYFLETGQHDNLNLEEFKILIATNCYQSPEAIDPQPTLIMPPVFQSSIVPVTSNSISAPTSMDFGLIDALTISEIPMNSFIAPTSLKDLDIFQPDLLGINTNSFDIANNNFIRS</sequence>
<evidence type="ECO:0000256" key="4">
    <source>
        <dbReference type="RuleBase" id="RU004020"/>
    </source>
</evidence>
<evidence type="ECO:0000313" key="7">
    <source>
        <dbReference type="EMBL" id="KXN74902.1"/>
    </source>
</evidence>
<accession>A0A137PIT1</accession>
<proteinExistence type="inferred from homology"/>
<keyword evidence="8" id="KW-1185">Reference proteome</keyword>
<dbReference type="OMA" id="TISEIPM"/>
<dbReference type="GO" id="GO:0043565">
    <property type="term" value="F:sequence-specific DNA binding"/>
    <property type="evidence" value="ECO:0007669"/>
    <property type="project" value="InterPro"/>
</dbReference>
<dbReference type="Pfam" id="PF00447">
    <property type="entry name" value="HSF_DNA-bind"/>
    <property type="match status" value="1"/>
</dbReference>
<dbReference type="GO" id="GO:0003700">
    <property type="term" value="F:DNA-binding transcription factor activity"/>
    <property type="evidence" value="ECO:0007669"/>
    <property type="project" value="InterPro"/>
</dbReference>
<organism evidence="7 8">
    <name type="scientific">Conidiobolus coronatus (strain ATCC 28846 / CBS 209.66 / NRRL 28638)</name>
    <name type="common">Delacroixia coronata</name>
    <dbReference type="NCBI Taxonomy" id="796925"/>
    <lineage>
        <taxon>Eukaryota</taxon>
        <taxon>Fungi</taxon>
        <taxon>Fungi incertae sedis</taxon>
        <taxon>Zoopagomycota</taxon>
        <taxon>Entomophthoromycotina</taxon>
        <taxon>Entomophthoromycetes</taxon>
        <taxon>Entomophthorales</taxon>
        <taxon>Ancylistaceae</taxon>
        <taxon>Conidiobolus</taxon>
    </lineage>
</organism>
<comment type="similarity">
    <text evidence="4">Belongs to the HSF family.</text>
</comment>
<protein>
    <recommendedName>
        <fullName evidence="6">HSF-type DNA-binding domain-containing protein</fullName>
    </recommendedName>
</protein>
<dbReference type="Proteomes" id="UP000070444">
    <property type="component" value="Unassembled WGS sequence"/>
</dbReference>
<dbReference type="SMART" id="SM00415">
    <property type="entry name" value="HSF"/>
    <property type="match status" value="1"/>
</dbReference>
<keyword evidence="5" id="KW-0175">Coiled coil</keyword>
<feature type="domain" description="HSF-type DNA-binding" evidence="6">
    <location>
        <begin position="87"/>
        <end position="185"/>
    </location>
</feature>
<evidence type="ECO:0000256" key="1">
    <source>
        <dbReference type="ARBA" id="ARBA00004123"/>
    </source>
</evidence>
<dbReference type="AlphaFoldDB" id="A0A137PIT1"/>
<dbReference type="EMBL" id="KQ964419">
    <property type="protein sequence ID" value="KXN74902.1"/>
    <property type="molecule type" value="Genomic_DNA"/>
</dbReference>
<dbReference type="STRING" id="796925.A0A137PIT1"/>
<reference evidence="7 8" key="1">
    <citation type="journal article" date="2015" name="Genome Biol. Evol.">
        <title>Phylogenomic analyses indicate that early fungi evolved digesting cell walls of algal ancestors of land plants.</title>
        <authorList>
            <person name="Chang Y."/>
            <person name="Wang S."/>
            <person name="Sekimoto S."/>
            <person name="Aerts A.L."/>
            <person name="Choi C."/>
            <person name="Clum A."/>
            <person name="LaButti K.M."/>
            <person name="Lindquist E.A."/>
            <person name="Yee Ngan C."/>
            <person name="Ohm R.A."/>
            <person name="Salamov A.A."/>
            <person name="Grigoriev I.V."/>
            <person name="Spatafora J.W."/>
            <person name="Berbee M.L."/>
        </authorList>
    </citation>
    <scope>NUCLEOTIDE SEQUENCE [LARGE SCALE GENOMIC DNA]</scope>
    <source>
        <strain evidence="7 8">NRRL 28638</strain>
    </source>
</reference>